<keyword evidence="2" id="KW-0547">Nucleotide-binding</keyword>
<dbReference type="PANTHER" id="PTHR37825">
    <property type="entry name" value="TRNA(MET) CYTIDINE ACETATE LIGASE"/>
    <property type="match status" value="1"/>
</dbReference>
<accession>A0A4R2LDC6</accession>
<dbReference type="GO" id="GO:0006400">
    <property type="term" value="P:tRNA modification"/>
    <property type="evidence" value="ECO:0007669"/>
    <property type="project" value="UniProtKB-UniRule"/>
</dbReference>
<keyword evidence="2" id="KW-0694">RNA-binding</keyword>
<dbReference type="PANTHER" id="PTHR37825:SF1">
    <property type="entry name" value="TRNA(MET) CYTIDINE ACETATE LIGASE"/>
    <property type="match status" value="1"/>
</dbReference>
<keyword evidence="2" id="KW-0436">Ligase</keyword>
<keyword evidence="2" id="KW-0067">ATP-binding</keyword>
<sequence>MKVGAIIAEYNPFHNGHKYQIETFRNEQNIDYIIVIMSGDFTQRGEPAWMPKHLRAKAALMGGADLILELPVYYATGSAQIFAEGAVAHLNALNSVDTLCFGCETEKSETKHLEWIETAADVLLEEPKSFRENLFVALKSGLSYAAARAKALESFIETPELLAMPNNILALEYITALRKTHSSIRPIPVRRKGEGYHSKKTDRTFASASAIRKAFPDITPSAPWFSLPDGTQEIIKTHFNKDFPLMPEDFSAMFASAFLRSAPNLNQYADVTEEISNRMIHYFKQYRTLDDFLLETKNKSCTYSRLCRCAAHILLELRKDTLIQAKTDGFAYYARILGFREKASPLLGYLKKNTSIPLITKMASYPKHLSDNGCHLMEADIRAADYYRTALQIKFGQTLKNEFNQEIIIL</sequence>
<dbReference type="EMBL" id="SLXA01000017">
    <property type="protein sequence ID" value="TCO82474.1"/>
    <property type="molecule type" value="Genomic_DNA"/>
</dbReference>
<feature type="binding site" evidence="2">
    <location>
        <position position="102"/>
    </location>
    <ligand>
        <name>ATP</name>
        <dbReference type="ChEBI" id="CHEBI:30616"/>
    </ligand>
</feature>
<comment type="caution">
    <text evidence="2">Lacks conserved residue(s) required for the propagation of feature annotation.</text>
</comment>
<dbReference type="GO" id="GO:0000049">
    <property type="term" value="F:tRNA binding"/>
    <property type="evidence" value="ECO:0007669"/>
    <property type="project" value="UniProtKB-KW"/>
</dbReference>
<dbReference type="GO" id="GO:0005737">
    <property type="term" value="C:cytoplasm"/>
    <property type="evidence" value="ECO:0007669"/>
    <property type="project" value="UniProtKB-SubCell"/>
</dbReference>
<name>A0A4R2LDC6_9FIRM</name>
<dbReference type="HAMAP" id="MF_01539">
    <property type="entry name" value="TmcAL"/>
    <property type="match status" value="1"/>
</dbReference>
<feature type="binding site" evidence="2">
    <location>
        <position position="166"/>
    </location>
    <ligand>
        <name>ATP</name>
        <dbReference type="ChEBI" id="CHEBI:30616"/>
    </ligand>
</feature>
<dbReference type="Pfam" id="PF05636">
    <property type="entry name" value="HIGH_NTase1"/>
    <property type="match status" value="1"/>
</dbReference>
<dbReference type="SUPFAM" id="SSF52374">
    <property type="entry name" value="Nucleotidylyl transferase"/>
    <property type="match status" value="1"/>
</dbReference>
<dbReference type="InterPro" id="IPR008513">
    <property type="entry name" value="tRNA(Met)_cyd_acetate_ligase"/>
</dbReference>
<feature type="binding site" evidence="2">
    <location>
        <position position="191"/>
    </location>
    <ligand>
        <name>ATP</name>
        <dbReference type="ChEBI" id="CHEBI:30616"/>
    </ligand>
</feature>
<evidence type="ECO:0000256" key="2">
    <source>
        <dbReference type="HAMAP-Rule" id="MF_01539"/>
    </source>
</evidence>
<feature type="binding site" evidence="2">
    <location>
        <begin position="7"/>
        <end position="20"/>
    </location>
    <ligand>
        <name>ATP</name>
        <dbReference type="ChEBI" id="CHEBI:30616"/>
    </ligand>
</feature>
<reference evidence="3 4" key="1">
    <citation type="submission" date="2019-03" db="EMBL/GenBank/DDBJ databases">
        <title>Genomic Encyclopedia of Type Strains, Phase IV (KMG-IV): sequencing the most valuable type-strain genomes for metagenomic binning, comparative biology and taxonomic classification.</title>
        <authorList>
            <person name="Goeker M."/>
        </authorList>
    </citation>
    <scope>NUCLEOTIDE SEQUENCE [LARGE SCALE GENOMIC DNA]</scope>
    <source>
        <strain evidence="3 4">DSM 28559</strain>
    </source>
</reference>
<dbReference type="GO" id="GO:0016879">
    <property type="term" value="F:ligase activity, forming carbon-nitrogen bonds"/>
    <property type="evidence" value="ECO:0007669"/>
    <property type="project" value="UniProtKB-UniRule"/>
</dbReference>
<keyword evidence="4" id="KW-1185">Reference proteome</keyword>
<dbReference type="GO" id="GO:0005524">
    <property type="term" value="F:ATP binding"/>
    <property type="evidence" value="ECO:0007669"/>
    <property type="project" value="UniProtKB-KW"/>
</dbReference>
<gene>
    <name evidence="2" type="primary">tmcAL</name>
    <name evidence="3" type="ORF">EV212_1174</name>
</gene>
<keyword evidence="2" id="KW-0820">tRNA-binding</keyword>
<evidence type="ECO:0000256" key="1">
    <source>
        <dbReference type="ARBA" id="ARBA00022694"/>
    </source>
</evidence>
<comment type="caution">
    <text evidence="3">The sequence shown here is derived from an EMBL/GenBank/DDBJ whole genome shotgun (WGS) entry which is preliminary data.</text>
</comment>
<dbReference type="RefSeq" id="WP_165873374.1">
    <property type="nucleotide sequence ID" value="NZ_JANKAQ010000005.1"/>
</dbReference>
<dbReference type="GO" id="GO:0016740">
    <property type="term" value="F:transferase activity"/>
    <property type="evidence" value="ECO:0007669"/>
    <property type="project" value="UniProtKB-KW"/>
</dbReference>
<proteinExistence type="inferred from homology"/>
<comment type="similarity">
    <text evidence="2">Belongs to the TmcAL family.</text>
</comment>
<comment type="catalytic activity">
    <reaction evidence="2">
        <text>cytidine(34) in elongator tRNA(Met) + acetate + ATP = N(4)-acetylcytidine(34) in elongator tRNA(Met) + AMP + diphosphate</text>
        <dbReference type="Rhea" id="RHEA:58144"/>
        <dbReference type="Rhea" id="RHEA-COMP:10693"/>
        <dbReference type="Rhea" id="RHEA-COMP:10694"/>
        <dbReference type="ChEBI" id="CHEBI:30089"/>
        <dbReference type="ChEBI" id="CHEBI:30616"/>
        <dbReference type="ChEBI" id="CHEBI:33019"/>
        <dbReference type="ChEBI" id="CHEBI:74900"/>
        <dbReference type="ChEBI" id="CHEBI:82748"/>
        <dbReference type="ChEBI" id="CHEBI:456215"/>
    </reaction>
</comment>
<keyword evidence="3" id="KW-0808">Transferase</keyword>
<protein>
    <recommendedName>
        <fullName evidence="2">tRNA(Met) cytidine acetate ligase</fullName>
        <ecNumber evidence="2">6.3.4.-</ecNumber>
    </recommendedName>
</protein>
<dbReference type="EC" id="6.3.4.-" evidence="2"/>
<dbReference type="AlphaFoldDB" id="A0A4R2LDC6"/>
<keyword evidence="2" id="KW-0963">Cytoplasm</keyword>
<keyword evidence="1 2" id="KW-0819">tRNA processing</keyword>
<dbReference type="InterPro" id="IPR014729">
    <property type="entry name" value="Rossmann-like_a/b/a_fold"/>
</dbReference>
<dbReference type="Gene3D" id="3.40.50.620">
    <property type="entry name" value="HUPs"/>
    <property type="match status" value="1"/>
</dbReference>
<evidence type="ECO:0000313" key="3">
    <source>
        <dbReference type="EMBL" id="TCO82474.1"/>
    </source>
</evidence>
<comment type="subcellular location">
    <subcellularLocation>
        <location evidence="2">Cytoplasm</location>
    </subcellularLocation>
</comment>
<organism evidence="3 4">
    <name type="scientific">Frisingicoccus caecimuris</name>
    <dbReference type="NCBI Taxonomy" id="1796636"/>
    <lineage>
        <taxon>Bacteria</taxon>
        <taxon>Bacillati</taxon>
        <taxon>Bacillota</taxon>
        <taxon>Clostridia</taxon>
        <taxon>Lachnospirales</taxon>
        <taxon>Lachnospiraceae</taxon>
        <taxon>Frisingicoccus</taxon>
    </lineage>
</organism>
<evidence type="ECO:0000313" key="4">
    <source>
        <dbReference type="Proteomes" id="UP000295711"/>
    </source>
</evidence>
<comment type="function">
    <text evidence="2">Catalyzes the formation of N(4)-acetylcytidine (ac(4)C) at the wobble position of elongator tRNA(Met), using acetate and ATP as substrates. First activates an acetate ion to form acetyladenylate (Ac-AMP) and then transfers the acetyl group to tRNA to form ac(4)C34.</text>
</comment>
<dbReference type="Proteomes" id="UP000295711">
    <property type="component" value="Unassembled WGS sequence"/>
</dbReference>